<evidence type="ECO:0000313" key="6">
    <source>
        <dbReference type="Proteomes" id="UP000663852"/>
    </source>
</evidence>
<dbReference type="PANTHER" id="PTHR16105">
    <property type="entry name" value="RNA-BINDING REGION-CONTAINING PROTEIN 3"/>
    <property type="match status" value="1"/>
</dbReference>
<feature type="domain" description="RRM" evidence="4">
    <location>
        <begin position="342"/>
        <end position="421"/>
    </location>
</feature>
<dbReference type="CDD" id="cd12239">
    <property type="entry name" value="RRM2_RBM40_like"/>
    <property type="match status" value="1"/>
</dbReference>
<dbReference type="InterPro" id="IPR000504">
    <property type="entry name" value="RRM_dom"/>
</dbReference>
<feature type="compositionally biased region" description="Acidic residues" evidence="3">
    <location>
        <begin position="194"/>
        <end position="211"/>
    </location>
</feature>
<comment type="caution">
    <text evidence="5">The sequence shown here is derived from an EMBL/GenBank/DDBJ whole genome shotgun (WGS) entry which is preliminary data.</text>
</comment>
<evidence type="ECO:0000313" key="5">
    <source>
        <dbReference type="EMBL" id="CAF0803198.1"/>
    </source>
</evidence>
<dbReference type="InterPro" id="IPR012677">
    <property type="entry name" value="Nucleotide-bd_a/b_plait_sf"/>
</dbReference>
<dbReference type="GO" id="GO:0097157">
    <property type="term" value="F:pre-mRNA intronic binding"/>
    <property type="evidence" value="ECO:0007669"/>
    <property type="project" value="TreeGrafter"/>
</dbReference>
<dbReference type="InterPro" id="IPR045164">
    <property type="entry name" value="RBM41/RNPC3"/>
</dbReference>
<dbReference type="GO" id="GO:0005689">
    <property type="term" value="C:U12-type spliceosomal complex"/>
    <property type="evidence" value="ECO:0007669"/>
    <property type="project" value="TreeGrafter"/>
</dbReference>
<feature type="region of interest" description="Disordered" evidence="3">
    <location>
        <begin position="193"/>
        <end position="248"/>
    </location>
</feature>
<dbReference type="EMBL" id="CAJNOJ010000013">
    <property type="protein sequence ID" value="CAF0803198.1"/>
    <property type="molecule type" value="Genomic_DNA"/>
</dbReference>
<organism evidence="5 6">
    <name type="scientific">Adineta ricciae</name>
    <name type="common">Rotifer</name>
    <dbReference type="NCBI Taxonomy" id="249248"/>
    <lineage>
        <taxon>Eukaryota</taxon>
        <taxon>Metazoa</taxon>
        <taxon>Spiralia</taxon>
        <taxon>Gnathifera</taxon>
        <taxon>Rotifera</taxon>
        <taxon>Eurotatoria</taxon>
        <taxon>Bdelloidea</taxon>
        <taxon>Adinetida</taxon>
        <taxon>Adinetidae</taxon>
        <taxon>Adineta</taxon>
    </lineage>
</organism>
<reference evidence="5" key="1">
    <citation type="submission" date="2021-02" db="EMBL/GenBank/DDBJ databases">
        <authorList>
            <person name="Nowell W R."/>
        </authorList>
    </citation>
    <scope>NUCLEOTIDE SEQUENCE</scope>
</reference>
<name>A0A813SQD9_ADIRI</name>
<keyword evidence="1 2" id="KW-0694">RNA-binding</keyword>
<dbReference type="AlphaFoldDB" id="A0A813SQD9"/>
<evidence type="ECO:0000256" key="3">
    <source>
        <dbReference type="SAM" id="MobiDB-lite"/>
    </source>
</evidence>
<protein>
    <recommendedName>
        <fullName evidence="4">RRM domain-containing protein</fullName>
    </recommendedName>
</protein>
<evidence type="ECO:0000256" key="1">
    <source>
        <dbReference type="ARBA" id="ARBA00022884"/>
    </source>
</evidence>
<dbReference type="Proteomes" id="UP000663852">
    <property type="component" value="Unassembled WGS sequence"/>
</dbReference>
<dbReference type="OrthoDB" id="448399at2759"/>
<evidence type="ECO:0000259" key="4">
    <source>
        <dbReference type="PROSITE" id="PS50102"/>
    </source>
</evidence>
<dbReference type="Pfam" id="PF00076">
    <property type="entry name" value="RRM_1"/>
    <property type="match status" value="1"/>
</dbReference>
<evidence type="ECO:0000256" key="2">
    <source>
        <dbReference type="PROSITE-ProRule" id="PRU00176"/>
    </source>
</evidence>
<dbReference type="SMART" id="SM00360">
    <property type="entry name" value="RRM"/>
    <property type="match status" value="2"/>
</dbReference>
<dbReference type="PROSITE" id="PS50102">
    <property type="entry name" value="RRM"/>
    <property type="match status" value="1"/>
</dbReference>
<dbReference type="InterPro" id="IPR035979">
    <property type="entry name" value="RBD_domain_sf"/>
</dbReference>
<accession>A0A813SQD9</accession>
<dbReference type="PANTHER" id="PTHR16105:SF0">
    <property type="entry name" value="RNA-BINDING REGION-CONTAINING PROTEIN 3"/>
    <property type="match status" value="1"/>
</dbReference>
<dbReference type="GO" id="GO:0030626">
    <property type="term" value="F:U12 snRNA binding"/>
    <property type="evidence" value="ECO:0007669"/>
    <property type="project" value="TreeGrafter"/>
</dbReference>
<dbReference type="Gene3D" id="3.30.70.330">
    <property type="match status" value="1"/>
</dbReference>
<sequence length="428" mass="48672">MLETMSTFSSYSSSVLTIKNFPLIFNDCDRQEFLEHFGATRVRCLPRIKNIVNAIIADFGSKPQASQALQRLHQLEILNRRLSVEYCPLELVHLVFSKTLSLEDDPLLNGISPGKNQLRYSLPSDRLSYSYPPINETILTNINNALLSVPAFYTQVLHLMNKMSLPCPMVADSAKKVRSSSASNITYETGEPNEIVDMDTDGDESEIDDGEEEKRVRRRFHHEDIPPKSTAEETEPVKQSSVTNDAEKKKKPIIELILPQSLRQTRKEESVPISTSHGFGRLELTKSTTSSANVASEIVEQLPALPLIPLDEIIKNRFNEDQLRLIDNGRLYRNYERGQPSRRLYIKNIATKHVDERVLHSIYDRYRGNSSEIDIRLMREGKMKGQAFVTFDSEDLALNALNDTNGFILHEKPLIVQFARTAKPKETV</sequence>
<dbReference type="GO" id="GO:0000398">
    <property type="term" value="P:mRNA splicing, via spliceosome"/>
    <property type="evidence" value="ECO:0007669"/>
    <property type="project" value="TreeGrafter"/>
</dbReference>
<gene>
    <name evidence="5" type="ORF">EDS130_LOCUS4962</name>
</gene>
<proteinExistence type="predicted"/>
<dbReference type="SUPFAM" id="SSF54928">
    <property type="entry name" value="RNA-binding domain, RBD"/>
    <property type="match status" value="2"/>
</dbReference>